<keyword evidence="2" id="KW-1185">Reference proteome</keyword>
<sequence>ALLKQILAHEAALAQLDGANKTAIRTTPSVTAAVSETVDWIMKLSGNRKLRGSLPFFFVESEVGKHVANQLLEWVSAVEDPAAVASGAAPSDLPLEAAKLRE</sequence>
<proteinExistence type="predicted"/>
<gene>
    <name evidence="1" type="ORF">PCOR1329_LOCUS62379</name>
</gene>
<evidence type="ECO:0000313" key="2">
    <source>
        <dbReference type="Proteomes" id="UP001189429"/>
    </source>
</evidence>
<feature type="non-terminal residue" evidence="1">
    <location>
        <position position="1"/>
    </location>
</feature>
<reference evidence="1" key="1">
    <citation type="submission" date="2023-10" db="EMBL/GenBank/DDBJ databases">
        <authorList>
            <person name="Chen Y."/>
            <person name="Shah S."/>
            <person name="Dougan E. K."/>
            <person name="Thang M."/>
            <person name="Chan C."/>
        </authorList>
    </citation>
    <scope>NUCLEOTIDE SEQUENCE [LARGE SCALE GENOMIC DNA]</scope>
</reference>
<name>A0ABN9VYE5_9DINO</name>
<protein>
    <submittedName>
        <fullName evidence="1">Uncharacterized protein</fullName>
    </submittedName>
</protein>
<comment type="caution">
    <text evidence="1">The sequence shown here is derived from an EMBL/GenBank/DDBJ whole genome shotgun (WGS) entry which is preliminary data.</text>
</comment>
<dbReference type="Proteomes" id="UP001189429">
    <property type="component" value="Unassembled WGS sequence"/>
</dbReference>
<evidence type="ECO:0000313" key="1">
    <source>
        <dbReference type="EMBL" id="CAK0878705.1"/>
    </source>
</evidence>
<feature type="non-terminal residue" evidence="1">
    <location>
        <position position="102"/>
    </location>
</feature>
<accession>A0ABN9VYE5</accession>
<dbReference type="EMBL" id="CAUYUJ010017876">
    <property type="protein sequence ID" value="CAK0878705.1"/>
    <property type="molecule type" value="Genomic_DNA"/>
</dbReference>
<organism evidence="1 2">
    <name type="scientific">Prorocentrum cordatum</name>
    <dbReference type="NCBI Taxonomy" id="2364126"/>
    <lineage>
        <taxon>Eukaryota</taxon>
        <taxon>Sar</taxon>
        <taxon>Alveolata</taxon>
        <taxon>Dinophyceae</taxon>
        <taxon>Prorocentrales</taxon>
        <taxon>Prorocentraceae</taxon>
        <taxon>Prorocentrum</taxon>
    </lineage>
</organism>